<dbReference type="PaxDb" id="2903-EOD24499"/>
<dbReference type="RefSeq" id="XP_005776928.1">
    <property type="nucleotide sequence ID" value="XM_005776871.1"/>
</dbReference>
<dbReference type="GO" id="GO:0008236">
    <property type="term" value="F:serine-type peptidase activity"/>
    <property type="evidence" value="ECO:0007669"/>
    <property type="project" value="UniProtKB-KW"/>
</dbReference>
<dbReference type="Gene3D" id="3.40.50.880">
    <property type="match status" value="1"/>
</dbReference>
<evidence type="ECO:0000256" key="3">
    <source>
        <dbReference type="ARBA" id="ARBA00022801"/>
    </source>
</evidence>
<accession>A0A0D3JLW4</accession>
<dbReference type="GeneID" id="17270043"/>
<organism evidence="5 6">
    <name type="scientific">Emiliania huxleyi (strain CCMP1516)</name>
    <dbReference type="NCBI Taxonomy" id="280463"/>
    <lineage>
        <taxon>Eukaryota</taxon>
        <taxon>Haptista</taxon>
        <taxon>Haptophyta</taxon>
        <taxon>Prymnesiophyceae</taxon>
        <taxon>Isochrysidales</taxon>
        <taxon>Noelaerhabdaceae</taxon>
        <taxon>Emiliania</taxon>
    </lineage>
</organism>
<evidence type="ECO:0008006" key="7">
    <source>
        <dbReference type="Google" id="ProtNLM"/>
    </source>
</evidence>
<dbReference type="InterPro" id="IPR005320">
    <property type="entry name" value="Peptidase_S51"/>
</dbReference>
<dbReference type="InterPro" id="IPR029062">
    <property type="entry name" value="Class_I_gatase-like"/>
</dbReference>
<reference evidence="6" key="1">
    <citation type="journal article" date="2013" name="Nature">
        <title>Pan genome of the phytoplankton Emiliania underpins its global distribution.</title>
        <authorList>
            <person name="Read B.A."/>
            <person name="Kegel J."/>
            <person name="Klute M.J."/>
            <person name="Kuo A."/>
            <person name="Lefebvre S.C."/>
            <person name="Maumus F."/>
            <person name="Mayer C."/>
            <person name="Miller J."/>
            <person name="Monier A."/>
            <person name="Salamov A."/>
            <person name="Young J."/>
            <person name="Aguilar M."/>
            <person name="Claverie J.M."/>
            <person name="Frickenhaus S."/>
            <person name="Gonzalez K."/>
            <person name="Herman E.K."/>
            <person name="Lin Y.C."/>
            <person name="Napier J."/>
            <person name="Ogata H."/>
            <person name="Sarno A.F."/>
            <person name="Shmutz J."/>
            <person name="Schroeder D."/>
            <person name="de Vargas C."/>
            <person name="Verret F."/>
            <person name="von Dassow P."/>
            <person name="Valentin K."/>
            <person name="Van de Peer Y."/>
            <person name="Wheeler G."/>
            <person name="Dacks J.B."/>
            <person name="Delwiche C.F."/>
            <person name="Dyhrman S.T."/>
            <person name="Glockner G."/>
            <person name="John U."/>
            <person name="Richards T."/>
            <person name="Worden A.Z."/>
            <person name="Zhang X."/>
            <person name="Grigoriev I.V."/>
            <person name="Allen A.E."/>
            <person name="Bidle K."/>
            <person name="Borodovsky M."/>
            <person name="Bowler C."/>
            <person name="Brownlee C."/>
            <person name="Cock J.M."/>
            <person name="Elias M."/>
            <person name="Gladyshev V.N."/>
            <person name="Groth M."/>
            <person name="Guda C."/>
            <person name="Hadaegh A."/>
            <person name="Iglesias-Rodriguez M.D."/>
            <person name="Jenkins J."/>
            <person name="Jones B.M."/>
            <person name="Lawson T."/>
            <person name="Leese F."/>
            <person name="Lindquist E."/>
            <person name="Lobanov A."/>
            <person name="Lomsadze A."/>
            <person name="Malik S.B."/>
            <person name="Marsh M.E."/>
            <person name="Mackinder L."/>
            <person name="Mock T."/>
            <person name="Mueller-Roeber B."/>
            <person name="Pagarete A."/>
            <person name="Parker M."/>
            <person name="Probert I."/>
            <person name="Quesneville H."/>
            <person name="Raines C."/>
            <person name="Rensing S.A."/>
            <person name="Riano-Pachon D.M."/>
            <person name="Richier S."/>
            <person name="Rokitta S."/>
            <person name="Shiraiwa Y."/>
            <person name="Soanes D.M."/>
            <person name="van der Giezen M."/>
            <person name="Wahlund T.M."/>
            <person name="Williams B."/>
            <person name="Wilson W."/>
            <person name="Wolfe G."/>
            <person name="Wurch L.L."/>
        </authorList>
    </citation>
    <scope>NUCLEOTIDE SEQUENCE</scope>
</reference>
<dbReference type="Proteomes" id="UP000013827">
    <property type="component" value="Unassembled WGS sequence"/>
</dbReference>
<keyword evidence="3" id="KW-0378">Hydrolase</keyword>
<sequence>MRLTSLKGVFVGSGSEGLQQPEVVTEILSLAGKAPTELNVLYIGTPTYEKAQSRENQTKLLAAAGCSVTHLKTTLAGDCTAVEMEEACAAANIIVVSGGNTLYGIDRWRATGLDRQLKAAGERGALLCGGSAGAICWFDGGHSDSGDPDTYISSAAAPAPAGADEATTFAEGGVAAQWDYVRCPGLGFLPGLCCPHFDKTQSNGVLRAHDFDEMMLRHPGERGVCIDHFAALIVDGARYRVLSLPGKPGSVLGGAFSEARAGLPGVWVKEVAGGEVKTWLAPADGSLDELLREPTAVVEDRRLAAIRAANPSPKEL</sequence>
<dbReference type="KEGG" id="ehx:EMIHUDRAFT_315428"/>
<protein>
    <recommendedName>
        <fullName evidence="7">Peptidase E</fullName>
    </recommendedName>
</protein>
<keyword evidence="6" id="KW-1185">Reference proteome</keyword>
<evidence type="ECO:0000256" key="1">
    <source>
        <dbReference type="ARBA" id="ARBA00006534"/>
    </source>
</evidence>
<dbReference type="EnsemblProtists" id="EOD24499">
    <property type="protein sequence ID" value="EOD24499"/>
    <property type="gene ID" value="EMIHUDRAFT_315428"/>
</dbReference>
<dbReference type="HOGENOM" id="CLU_071731_0_0_1"/>
<evidence type="ECO:0000256" key="4">
    <source>
        <dbReference type="ARBA" id="ARBA00022825"/>
    </source>
</evidence>
<reference evidence="5" key="2">
    <citation type="submission" date="2024-10" db="UniProtKB">
        <authorList>
            <consortium name="EnsemblProtists"/>
        </authorList>
    </citation>
    <scope>IDENTIFICATION</scope>
</reference>
<dbReference type="eggNOG" id="ENOG502RYZZ">
    <property type="taxonomic scope" value="Eukaryota"/>
</dbReference>
<dbReference type="GO" id="GO:0006508">
    <property type="term" value="P:proteolysis"/>
    <property type="evidence" value="ECO:0007669"/>
    <property type="project" value="UniProtKB-KW"/>
</dbReference>
<evidence type="ECO:0000313" key="5">
    <source>
        <dbReference type="EnsemblProtists" id="EOD24499"/>
    </source>
</evidence>
<keyword evidence="2" id="KW-0645">Protease</keyword>
<dbReference type="PANTHER" id="PTHR20842">
    <property type="entry name" value="PROTEASE S51 ALPHA-ASPARTYL DIPEPTIDASE"/>
    <property type="match status" value="1"/>
</dbReference>
<evidence type="ECO:0000313" key="6">
    <source>
        <dbReference type="Proteomes" id="UP000013827"/>
    </source>
</evidence>
<evidence type="ECO:0000256" key="2">
    <source>
        <dbReference type="ARBA" id="ARBA00022670"/>
    </source>
</evidence>
<dbReference type="AlphaFoldDB" id="A0A0D3JLW4"/>
<proteinExistence type="inferred from homology"/>
<dbReference type="PANTHER" id="PTHR20842:SF0">
    <property type="entry name" value="ALPHA-ASPARTYL DIPEPTIDASE"/>
    <property type="match status" value="1"/>
</dbReference>
<keyword evidence="4" id="KW-0720">Serine protease</keyword>
<dbReference type="Pfam" id="PF03575">
    <property type="entry name" value="Peptidase_S51"/>
    <property type="match status" value="1"/>
</dbReference>
<dbReference type="SUPFAM" id="SSF52317">
    <property type="entry name" value="Class I glutamine amidotransferase-like"/>
    <property type="match status" value="1"/>
</dbReference>
<name>A0A0D3JLW4_EMIH1</name>
<comment type="similarity">
    <text evidence="1">Belongs to the peptidase S51 family.</text>
</comment>